<accession>A0AA97GT58</accession>
<dbReference type="InterPro" id="IPR036895">
    <property type="entry name" value="Uracil-DNA_glycosylase-like_sf"/>
</dbReference>
<dbReference type="Gene3D" id="3.40.470.10">
    <property type="entry name" value="Uracil-DNA glycosylase-like domain"/>
    <property type="match status" value="1"/>
</dbReference>
<dbReference type="InterPro" id="IPR005122">
    <property type="entry name" value="Uracil-DNA_glycosylase-like"/>
</dbReference>
<protein>
    <recommendedName>
        <fullName evidence="1">Uracil-DNA glycosylase-like domain-containing protein</fullName>
    </recommendedName>
</protein>
<organism evidence="2">
    <name type="scientific">Gordonia sp. MP11Mi</name>
    <dbReference type="NCBI Taxonomy" id="3022769"/>
    <lineage>
        <taxon>Bacteria</taxon>
        <taxon>Bacillati</taxon>
        <taxon>Actinomycetota</taxon>
        <taxon>Actinomycetes</taxon>
        <taxon>Mycobacteriales</taxon>
        <taxon>Gordoniaceae</taxon>
        <taxon>Gordonia</taxon>
    </lineage>
</organism>
<reference evidence="2" key="1">
    <citation type="submission" date="2023-06" db="EMBL/GenBank/DDBJ databases">
        <title>Gordonia sp. nov. and Pseudochrobactrum sp. nov., two species isolated from the burying beetle Nicrophorus vespilloides.</title>
        <authorList>
            <person name="Poehlein A."/>
            <person name="Guzman J."/>
            <person name="Daniel R."/>
            <person name="Vilcinskas A."/>
        </authorList>
    </citation>
    <scope>NUCLEOTIDE SEQUENCE</scope>
    <source>
        <strain evidence="2">MP11Mi</strain>
    </source>
</reference>
<dbReference type="EMBL" id="CP128986">
    <property type="protein sequence ID" value="WOC11276.1"/>
    <property type="molecule type" value="Genomic_DNA"/>
</dbReference>
<sequence>MTIWNTAAYANGELLSTRYAPENVSARMARRYDGAVGELNRWVDDIREATGESIPYVDPDAAANGVRILMLFQDPSGAAEGESGFISKHNNDPTAHNYYDATTVAGVPYDIALNWNVVPWWSTNNPAHPDRTVSKEAPRAAPYLSDFIKRLGEPPRVIVLSGGKAQSAWNRIKRQLDPSVIEGTQILPCPHPSPLVYSRVDKASGRLNRDLIVDCFREAVELSR</sequence>
<name>A0AA97GT58_9ACTN</name>
<evidence type="ECO:0000313" key="2">
    <source>
        <dbReference type="EMBL" id="WOC11276.1"/>
    </source>
</evidence>
<dbReference type="Pfam" id="PF03167">
    <property type="entry name" value="UDG"/>
    <property type="match status" value="1"/>
</dbReference>
<dbReference type="SUPFAM" id="SSF52141">
    <property type="entry name" value="Uracil-DNA glycosylase-like"/>
    <property type="match status" value="1"/>
</dbReference>
<dbReference type="AlphaFoldDB" id="A0AA97GT58"/>
<evidence type="ECO:0000259" key="1">
    <source>
        <dbReference type="Pfam" id="PF03167"/>
    </source>
</evidence>
<dbReference type="RefSeq" id="WP_420040601.1">
    <property type="nucleotide sequence ID" value="NZ_CP128986.1"/>
</dbReference>
<feature type="domain" description="Uracil-DNA glycosylase-like" evidence="1">
    <location>
        <begin position="111"/>
        <end position="201"/>
    </location>
</feature>
<proteinExistence type="predicted"/>
<gene>
    <name evidence="2" type="ORF">MP11Mi_03430</name>
</gene>